<comment type="caution">
    <text evidence="1">The sequence shown here is derived from an EMBL/GenBank/DDBJ whole genome shotgun (WGS) entry which is preliminary data.</text>
</comment>
<dbReference type="EMBL" id="CM042031">
    <property type="protein sequence ID" value="KAI3783360.1"/>
    <property type="molecule type" value="Genomic_DNA"/>
</dbReference>
<organism evidence="1 2">
    <name type="scientific">Smallanthus sonchifolius</name>
    <dbReference type="NCBI Taxonomy" id="185202"/>
    <lineage>
        <taxon>Eukaryota</taxon>
        <taxon>Viridiplantae</taxon>
        <taxon>Streptophyta</taxon>
        <taxon>Embryophyta</taxon>
        <taxon>Tracheophyta</taxon>
        <taxon>Spermatophyta</taxon>
        <taxon>Magnoliopsida</taxon>
        <taxon>eudicotyledons</taxon>
        <taxon>Gunneridae</taxon>
        <taxon>Pentapetalae</taxon>
        <taxon>asterids</taxon>
        <taxon>campanulids</taxon>
        <taxon>Asterales</taxon>
        <taxon>Asteraceae</taxon>
        <taxon>Asteroideae</taxon>
        <taxon>Heliantheae alliance</taxon>
        <taxon>Millerieae</taxon>
        <taxon>Smallanthus</taxon>
    </lineage>
</organism>
<dbReference type="Proteomes" id="UP001056120">
    <property type="component" value="Linkage Group LG14"/>
</dbReference>
<sequence length="203" mass="22652">MKDVGKHSHSVCMLDVFMGYHQDSYPCKIEVGEPAPNLEEPSDWALDEIIGKTSSVGKLVESVEDPEDPGGGLEVTSIENPTPEHLPSLCSEGRTVDPITSSSAPRSRPPRKRACVLTDSSELRGFVLDSVRKIIRNEVPDKGQGRHDFQLLTLREEWLLISRGTWGIPGFAFLPSFPVVSRIREELEIKRSRTVKKRAHENP</sequence>
<gene>
    <name evidence="1" type="ORF">L1987_42439</name>
</gene>
<evidence type="ECO:0000313" key="2">
    <source>
        <dbReference type="Proteomes" id="UP001056120"/>
    </source>
</evidence>
<evidence type="ECO:0000313" key="1">
    <source>
        <dbReference type="EMBL" id="KAI3783360.1"/>
    </source>
</evidence>
<reference evidence="2" key="1">
    <citation type="journal article" date="2022" name="Mol. Ecol. Resour.">
        <title>The genomes of chicory, endive, great burdock and yacon provide insights into Asteraceae palaeo-polyploidization history and plant inulin production.</title>
        <authorList>
            <person name="Fan W."/>
            <person name="Wang S."/>
            <person name="Wang H."/>
            <person name="Wang A."/>
            <person name="Jiang F."/>
            <person name="Liu H."/>
            <person name="Zhao H."/>
            <person name="Xu D."/>
            <person name="Zhang Y."/>
        </authorList>
    </citation>
    <scope>NUCLEOTIDE SEQUENCE [LARGE SCALE GENOMIC DNA]</scope>
    <source>
        <strain evidence="2">cv. Yunnan</strain>
    </source>
</reference>
<reference evidence="1 2" key="2">
    <citation type="journal article" date="2022" name="Mol. Ecol. Resour.">
        <title>The genomes of chicory, endive, great burdock and yacon provide insights into Asteraceae paleo-polyploidization history and plant inulin production.</title>
        <authorList>
            <person name="Fan W."/>
            <person name="Wang S."/>
            <person name="Wang H."/>
            <person name="Wang A."/>
            <person name="Jiang F."/>
            <person name="Liu H."/>
            <person name="Zhao H."/>
            <person name="Xu D."/>
            <person name="Zhang Y."/>
        </authorList>
    </citation>
    <scope>NUCLEOTIDE SEQUENCE [LARGE SCALE GENOMIC DNA]</scope>
    <source>
        <strain evidence="2">cv. Yunnan</strain>
        <tissue evidence="1">Leaves</tissue>
    </source>
</reference>
<protein>
    <submittedName>
        <fullName evidence="1">Uncharacterized protein</fullName>
    </submittedName>
</protein>
<accession>A0ACB9GIS6</accession>
<proteinExistence type="predicted"/>
<keyword evidence="2" id="KW-1185">Reference proteome</keyword>
<name>A0ACB9GIS6_9ASTR</name>